<dbReference type="EMBL" id="CP157199">
    <property type="protein sequence ID" value="XBG60898.1"/>
    <property type="molecule type" value="Genomic_DNA"/>
</dbReference>
<dbReference type="Gene3D" id="3.40.50.2300">
    <property type="match status" value="1"/>
</dbReference>
<evidence type="ECO:0000313" key="1">
    <source>
        <dbReference type="EMBL" id="XBG60898.1"/>
    </source>
</evidence>
<dbReference type="GO" id="GO:0003677">
    <property type="term" value="F:DNA binding"/>
    <property type="evidence" value="ECO:0007669"/>
    <property type="project" value="UniProtKB-KW"/>
</dbReference>
<organism evidence="1">
    <name type="scientific">Pontimicrobium sp. SW4</name>
    <dbReference type="NCBI Taxonomy" id="3153519"/>
    <lineage>
        <taxon>Bacteria</taxon>
        <taxon>Pseudomonadati</taxon>
        <taxon>Bacteroidota</taxon>
        <taxon>Flavobacteriia</taxon>
        <taxon>Flavobacteriales</taxon>
        <taxon>Flavobacteriaceae</taxon>
        <taxon>Pontimicrobium</taxon>
    </lineage>
</organism>
<keyword evidence="1" id="KW-0238">DNA-binding</keyword>
<proteinExistence type="predicted"/>
<dbReference type="AlphaFoldDB" id="A0AAU7BS36"/>
<accession>A0AAU7BS36</accession>
<dbReference type="SUPFAM" id="SSF52172">
    <property type="entry name" value="CheY-like"/>
    <property type="match status" value="1"/>
</dbReference>
<gene>
    <name evidence="1" type="ORF">ABGB03_13630</name>
</gene>
<dbReference type="InterPro" id="IPR011006">
    <property type="entry name" value="CheY-like_superfamily"/>
</dbReference>
<sequence>MLYKAKTIKVLIVENQSLIIDVFKRALNEVSKLYESFNFNINTIKNCESAFEVIKKMTPNSLIDIVLLNINLPPSSTSKLIFVDDIAQELRNRSPKAKLMVFTQKCDNYRISSILKTLDPESIIVNTDIDFKELIHAIRTILIEPPYYSKEVLQFIRRQMTNNFTLDNFDRLILHYLSKGIKMKDLPSLINMSKSGIERRKRILKEVFNVENCNDKALLKIAEEKGII</sequence>
<protein>
    <submittedName>
        <fullName evidence="1">DNA-binding response regulator</fullName>
    </submittedName>
</protein>
<dbReference type="RefSeq" id="WP_347923126.1">
    <property type="nucleotide sequence ID" value="NZ_CP157199.1"/>
</dbReference>
<reference evidence="1" key="1">
    <citation type="submission" date="2024-05" db="EMBL/GenBank/DDBJ databases">
        <title>Pontimicrobium maritimus sp. nov., isolated form sea water.</title>
        <authorList>
            <person name="Muhammad N."/>
            <person name="Vuong T.Q."/>
            <person name="Han H.L."/>
            <person name="Kim S.-G."/>
        </authorList>
    </citation>
    <scope>NUCLEOTIDE SEQUENCE</scope>
    <source>
        <strain evidence="1">SW4</strain>
    </source>
</reference>
<name>A0AAU7BS36_9FLAO</name>